<dbReference type="InterPro" id="IPR020846">
    <property type="entry name" value="MFS_dom"/>
</dbReference>
<evidence type="ECO:0000313" key="9">
    <source>
        <dbReference type="Proteomes" id="UP001501822"/>
    </source>
</evidence>
<feature type="transmembrane region" description="Helical" evidence="6">
    <location>
        <begin position="185"/>
        <end position="206"/>
    </location>
</feature>
<feature type="transmembrane region" description="Helical" evidence="6">
    <location>
        <begin position="416"/>
        <end position="437"/>
    </location>
</feature>
<dbReference type="SUPFAM" id="SSF103473">
    <property type="entry name" value="MFS general substrate transporter"/>
    <property type="match status" value="1"/>
</dbReference>
<evidence type="ECO:0000256" key="6">
    <source>
        <dbReference type="SAM" id="Phobius"/>
    </source>
</evidence>
<feature type="transmembrane region" description="Helical" evidence="6">
    <location>
        <begin position="218"/>
        <end position="242"/>
    </location>
</feature>
<feature type="transmembrane region" description="Helical" evidence="6">
    <location>
        <begin position="248"/>
        <end position="268"/>
    </location>
</feature>
<evidence type="ECO:0000256" key="4">
    <source>
        <dbReference type="ARBA" id="ARBA00022989"/>
    </source>
</evidence>
<feature type="transmembrane region" description="Helical" evidence="6">
    <location>
        <begin position="93"/>
        <end position="112"/>
    </location>
</feature>
<name>A0ABP3GSN0_9ACTN</name>
<feature type="transmembrane region" description="Helical" evidence="6">
    <location>
        <begin position="478"/>
        <end position="498"/>
    </location>
</feature>
<evidence type="ECO:0000256" key="2">
    <source>
        <dbReference type="ARBA" id="ARBA00022448"/>
    </source>
</evidence>
<protein>
    <submittedName>
        <fullName evidence="8">MFS transporter</fullName>
    </submittedName>
</protein>
<keyword evidence="4 6" id="KW-1133">Transmembrane helix</keyword>
<feature type="transmembrane region" description="Helical" evidence="6">
    <location>
        <begin position="449"/>
        <end position="472"/>
    </location>
</feature>
<comment type="caution">
    <text evidence="8">The sequence shown here is derived from an EMBL/GenBank/DDBJ whole genome shotgun (WGS) entry which is preliminary data.</text>
</comment>
<evidence type="ECO:0000256" key="1">
    <source>
        <dbReference type="ARBA" id="ARBA00004651"/>
    </source>
</evidence>
<accession>A0ABP3GSN0</accession>
<dbReference type="PROSITE" id="PS00217">
    <property type="entry name" value="SUGAR_TRANSPORT_2"/>
    <property type="match status" value="1"/>
</dbReference>
<keyword evidence="9" id="KW-1185">Reference proteome</keyword>
<evidence type="ECO:0000256" key="3">
    <source>
        <dbReference type="ARBA" id="ARBA00022692"/>
    </source>
</evidence>
<evidence type="ECO:0000256" key="5">
    <source>
        <dbReference type="ARBA" id="ARBA00023136"/>
    </source>
</evidence>
<evidence type="ECO:0000259" key="7">
    <source>
        <dbReference type="PROSITE" id="PS50850"/>
    </source>
</evidence>
<comment type="subcellular location">
    <subcellularLocation>
        <location evidence="1">Cell membrane</location>
        <topology evidence="1">Multi-pass membrane protein</topology>
    </subcellularLocation>
</comment>
<dbReference type="InterPro" id="IPR011701">
    <property type="entry name" value="MFS"/>
</dbReference>
<gene>
    <name evidence="8" type="ORF">GCM10010151_47460</name>
</gene>
<feature type="transmembrane region" description="Helical" evidence="6">
    <location>
        <begin position="132"/>
        <end position="153"/>
    </location>
</feature>
<proteinExistence type="predicted"/>
<dbReference type="Proteomes" id="UP001501822">
    <property type="component" value="Unassembled WGS sequence"/>
</dbReference>
<feature type="domain" description="Major facilitator superfamily (MFS) profile" evidence="7">
    <location>
        <begin position="95"/>
        <end position="504"/>
    </location>
</feature>
<keyword evidence="5 6" id="KW-0472">Membrane</keyword>
<dbReference type="Gene3D" id="1.20.1250.20">
    <property type="entry name" value="MFS general substrate transporter like domains"/>
    <property type="match status" value="1"/>
</dbReference>
<dbReference type="PROSITE" id="PS50850">
    <property type="entry name" value="MFS"/>
    <property type="match status" value="1"/>
</dbReference>
<feature type="transmembrane region" description="Helical" evidence="6">
    <location>
        <begin position="360"/>
        <end position="382"/>
    </location>
</feature>
<feature type="transmembrane region" description="Helical" evidence="6">
    <location>
        <begin position="391"/>
        <end position="410"/>
    </location>
</feature>
<feature type="transmembrane region" description="Helical" evidence="6">
    <location>
        <begin position="160"/>
        <end position="179"/>
    </location>
</feature>
<evidence type="ECO:0000313" key="8">
    <source>
        <dbReference type="EMBL" id="GAA0352389.1"/>
    </source>
</evidence>
<dbReference type="Pfam" id="PF07690">
    <property type="entry name" value="MFS_1"/>
    <property type="match status" value="1"/>
</dbReference>
<keyword evidence="2" id="KW-0813">Transport</keyword>
<keyword evidence="3 6" id="KW-0812">Transmembrane</keyword>
<feature type="transmembrane region" description="Helical" evidence="6">
    <location>
        <begin position="332"/>
        <end position="354"/>
    </location>
</feature>
<dbReference type="InterPro" id="IPR005829">
    <property type="entry name" value="Sugar_transporter_CS"/>
</dbReference>
<reference evidence="9" key="1">
    <citation type="journal article" date="2019" name="Int. J. Syst. Evol. Microbiol.">
        <title>The Global Catalogue of Microorganisms (GCM) 10K type strain sequencing project: providing services to taxonomists for standard genome sequencing and annotation.</title>
        <authorList>
            <consortium name="The Broad Institute Genomics Platform"/>
            <consortium name="The Broad Institute Genome Sequencing Center for Infectious Disease"/>
            <person name="Wu L."/>
            <person name="Ma J."/>
        </authorList>
    </citation>
    <scope>NUCLEOTIDE SEQUENCE [LARGE SCALE GENOMIC DNA]</scope>
    <source>
        <strain evidence="9">JCM 3146</strain>
    </source>
</reference>
<organism evidence="8 9">
    <name type="scientific">Actinoallomurus spadix</name>
    <dbReference type="NCBI Taxonomy" id="79912"/>
    <lineage>
        <taxon>Bacteria</taxon>
        <taxon>Bacillati</taxon>
        <taxon>Actinomycetota</taxon>
        <taxon>Actinomycetes</taxon>
        <taxon>Streptosporangiales</taxon>
        <taxon>Thermomonosporaceae</taxon>
        <taxon>Actinoallomurus</taxon>
    </lineage>
</organism>
<dbReference type="RefSeq" id="WP_252809755.1">
    <property type="nucleotide sequence ID" value="NZ_BAAABM010000045.1"/>
</dbReference>
<dbReference type="EMBL" id="BAAABM010000045">
    <property type="protein sequence ID" value="GAA0352389.1"/>
    <property type="molecule type" value="Genomic_DNA"/>
</dbReference>
<dbReference type="InterPro" id="IPR036259">
    <property type="entry name" value="MFS_trans_sf"/>
</dbReference>
<feature type="transmembrane region" description="Helical" evidence="6">
    <location>
        <begin position="43"/>
        <end position="62"/>
    </location>
</feature>
<dbReference type="PANTHER" id="PTHR23511:SF34">
    <property type="entry name" value="SYNAPTIC VESICLE GLYCOPROTEIN 2"/>
    <property type="match status" value="1"/>
</dbReference>
<sequence length="514" mass="54183">MKRHGFWIGALLVTAGVLMHVPDYVMMRHDHYMMAGMPMGRTMSLGMTLIVLGLALCTWALLPGREERAARARGASAVPYAALDEAPLTRAHWLLVAVLTVGLVVDTMKPASLGFVVPGMAKEYGISTREAASLPFVAITGTVTGSVLWGFLADVFGRRSTILLSSIIYIATSICGFMPDLGWNLVMCFFMGASAGGMLPTVYSLMAESIPARRRGGLIVLQSGLGAALGYLVASGASALLVPHFSWRILWVLGAPTGALLLLLSRWIPESPRFLLSVGREQEASRVMARYGITTRASAAAPVTPPAWSSFRSRIRALVVPPFRRRTATITLYGLGWGIVNWGFITFLPTFLGAGGKHSAGGLLFFSSLFAVPNTALAAYLYGRWGSRRTMFCYAAITGGVLVLFPVLGVDASRGRALLLVLLITLLAGAGGMIALLSPYSTEVYPTALRAGGSGLAAAAGKIGGMLGPLLLTSAPELPTMALLVAVPVGAAALVLWLTGMETAGRPLVEAETG</sequence>
<dbReference type="PANTHER" id="PTHR23511">
    <property type="entry name" value="SYNAPTIC VESICLE GLYCOPROTEIN 2"/>
    <property type="match status" value="1"/>
</dbReference>